<reference evidence="2 3" key="1">
    <citation type="submission" date="2021-03" db="EMBL/GenBank/DDBJ databases">
        <title>Genomic Encyclopedia of Type Strains, Phase IV (KMG-IV): sequencing the most valuable type-strain genomes for metagenomic binning, comparative biology and taxonomic classification.</title>
        <authorList>
            <person name="Goeker M."/>
        </authorList>
    </citation>
    <scope>NUCLEOTIDE SEQUENCE [LARGE SCALE GENOMIC DNA]</scope>
    <source>
        <strain evidence="2 3">DSM 26048</strain>
    </source>
</reference>
<dbReference type="Proteomes" id="UP001519287">
    <property type="component" value="Unassembled WGS sequence"/>
</dbReference>
<protein>
    <submittedName>
        <fullName evidence="2">RimJ/RimL family protein N-acetyltransferase</fullName>
    </submittedName>
</protein>
<accession>A0ABS4J3D8</accession>
<name>A0ABS4J3D8_9BACL</name>
<sequence>MKKGDLNHVFMIECEDIILREYRIEDLDELHNITWQPHFYEFLIDWNVSKEQRADWIKNYEIPDNKRFLNAILKDGDMGQLRLRLGIICKETGKFIGVCGTGILDKVQQPNREIFYGISNDHRNKGYTTQAAKGLIKYLFENTVTEELIAIAQIRNVPSNKVIQKCGFEFQNSIEINNQKYNHYKLSKSSWESKI</sequence>
<dbReference type="EMBL" id="JAGGLB010000025">
    <property type="protein sequence ID" value="MBP1994347.1"/>
    <property type="molecule type" value="Genomic_DNA"/>
</dbReference>
<dbReference type="PANTHER" id="PTHR43792:SF9">
    <property type="entry name" value="RIBOSOMAL-PROTEIN-ALANINE ACETYLTRANSFERASE"/>
    <property type="match status" value="1"/>
</dbReference>
<dbReference type="InterPro" id="IPR016181">
    <property type="entry name" value="Acyl_CoA_acyltransferase"/>
</dbReference>
<dbReference type="InterPro" id="IPR000182">
    <property type="entry name" value="GNAT_dom"/>
</dbReference>
<evidence type="ECO:0000313" key="2">
    <source>
        <dbReference type="EMBL" id="MBP1994347.1"/>
    </source>
</evidence>
<dbReference type="PROSITE" id="PS51186">
    <property type="entry name" value="GNAT"/>
    <property type="match status" value="1"/>
</dbReference>
<organism evidence="2 3">
    <name type="scientific">Paenibacillus eucommiae</name>
    <dbReference type="NCBI Taxonomy" id="1355755"/>
    <lineage>
        <taxon>Bacteria</taxon>
        <taxon>Bacillati</taxon>
        <taxon>Bacillota</taxon>
        <taxon>Bacilli</taxon>
        <taxon>Bacillales</taxon>
        <taxon>Paenibacillaceae</taxon>
        <taxon>Paenibacillus</taxon>
    </lineage>
</organism>
<dbReference type="SUPFAM" id="SSF55729">
    <property type="entry name" value="Acyl-CoA N-acyltransferases (Nat)"/>
    <property type="match status" value="1"/>
</dbReference>
<dbReference type="Gene3D" id="3.40.630.30">
    <property type="match status" value="1"/>
</dbReference>
<dbReference type="RefSeq" id="WP_209976188.1">
    <property type="nucleotide sequence ID" value="NZ_JAGGLB010000025.1"/>
</dbReference>
<comment type="caution">
    <text evidence="2">The sequence shown here is derived from an EMBL/GenBank/DDBJ whole genome shotgun (WGS) entry which is preliminary data.</text>
</comment>
<keyword evidence="3" id="KW-1185">Reference proteome</keyword>
<evidence type="ECO:0000313" key="3">
    <source>
        <dbReference type="Proteomes" id="UP001519287"/>
    </source>
</evidence>
<dbReference type="Pfam" id="PF13302">
    <property type="entry name" value="Acetyltransf_3"/>
    <property type="match status" value="1"/>
</dbReference>
<feature type="domain" description="N-acetyltransferase" evidence="1">
    <location>
        <begin position="17"/>
        <end position="191"/>
    </location>
</feature>
<evidence type="ECO:0000259" key="1">
    <source>
        <dbReference type="PROSITE" id="PS51186"/>
    </source>
</evidence>
<dbReference type="InterPro" id="IPR051531">
    <property type="entry name" value="N-acetyltransferase"/>
</dbReference>
<dbReference type="PANTHER" id="PTHR43792">
    <property type="entry name" value="GNAT FAMILY, PUTATIVE (AFU_ORTHOLOGUE AFUA_3G00765)-RELATED-RELATED"/>
    <property type="match status" value="1"/>
</dbReference>
<gene>
    <name evidence="2" type="ORF">J2Z66_005983</name>
</gene>
<proteinExistence type="predicted"/>